<protein>
    <submittedName>
        <fullName evidence="2">NR LBD domain-containing protein</fullName>
    </submittedName>
</protein>
<evidence type="ECO:0000313" key="2">
    <source>
        <dbReference type="WBParaSite" id="SMUV_0000174101-mRNA-1"/>
    </source>
</evidence>
<evidence type="ECO:0000313" key="1">
    <source>
        <dbReference type="Proteomes" id="UP000046393"/>
    </source>
</evidence>
<dbReference type="WBParaSite" id="SMUV_0000174101-mRNA-1">
    <property type="protein sequence ID" value="SMUV_0000174101-mRNA-1"/>
    <property type="gene ID" value="SMUV_0000174101"/>
</dbReference>
<dbReference type="AlphaFoldDB" id="A0A0N5AC65"/>
<proteinExistence type="predicted"/>
<sequence>LVISKVVENSADFSIFVFENFCVGGELVLAFSEHRAWTEVVEAKWQLLPFRTGKNQPHELMRGLVVSALRVEDRRIEPVPLVSCTDLMRCRAFGHLEGIEIQFACFAKLWAFLALTMNLLLNSQSFFRCGVINGISFLAAGYGRQEMIFKGMYHTVSTPWQCMTTKIWPVLVVLAGLTSLK</sequence>
<name>A0A0N5AC65_9BILA</name>
<reference evidence="2" key="1">
    <citation type="submission" date="2017-02" db="UniProtKB">
        <authorList>
            <consortium name="WormBaseParasite"/>
        </authorList>
    </citation>
    <scope>IDENTIFICATION</scope>
</reference>
<accession>A0A0N5AC65</accession>
<keyword evidence="1" id="KW-1185">Reference proteome</keyword>
<dbReference type="Proteomes" id="UP000046393">
    <property type="component" value="Unplaced"/>
</dbReference>
<organism evidence="1 2">
    <name type="scientific">Syphacia muris</name>
    <dbReference type="NCBI Taxonomy" id="451379"/>
    <lineage>
        <taxon>Eukaryota</taxon>
        <taxon>Metazoa</taxon>
        <taxon>Ecdysozoa</taxon>
        <taxon>Nematoda</taxon>
        <taxon>Chromadorea</taxon>
        <taxon>Rhabditida</taxon>
        <taxon>Spirurina</taxon>
        <taxon>Oxyuridomorpha</taxon>
        <taxon>Oxyuroidea</taxon>
        <taxon>Oxyuridae</taxon>
        <taxon>Syphacia</taxon>
    </lineage>
</organism>